<dbReference type="AlphaFoldDB" id="A0A323TE24"/>
<proteinExistence type="predicted"/>
<dbReference type="CDD" id="cd00077">
    <property type="entry name" value="HDc"/>
    <property type="match status" value="1"/>
</dbReference>
<dbReference type="Pfam" id="PF13487">
    <property type="entry name" value="HD_5"/>
    <property type="match status" value="1"/>
</dbReference>
<keyword evidence="3" id="KW-1185">Reference proteome</keyword>
<dbReference type="PANTHER" id="PTHR43155">
    <property type="entry name" value="CYCLIC DI-GMP PHOSPHODIESTERASE PA4108-RELATED"/>
    <property type="match status" value="1"/>
</dbReference>
<sequence length="368" mass="41019">MKMKSIYSVSNQDRLAKPIYNDLGQTLLNIGVVLSDRMIDRLKEKGISYIYIEDSSTTDIYVEDTINGKVRSKSLKDIQENFTTISKQMALGKAVDIDGLSPSFSTIVKEILSEIQSNKEAVSMLSDVISYDSYVFHHSLNVTVYSLALGQKMGLTDPQLHELGLGAMLHDIGKMSIPIEILNKQEKLSDEEFDQIQSHATVGFEMLRKSHTLSLLTAHCAFQHHERIDGSGYPRNISGDDIHFYAKIIGIADVFDAVTSNRVYRRAMLPHEGMELLYSGAGTLFDKDAVDLFSKIVAIYPVGLEVKLSDGREGVVAQNNKNLPSRPVIRVLMEENQLPCEYDLDLATELNVTIVECETTIGAYTTAR</sequence>
<organism evidence="2 3">
    <name type="scientific">Salipaludibacillus keqinensis</name>
    <dbReference type="NCBI Taxonomy" id="2045207"/>
    <lineage>
        <taxon>Bacteria</taxon>
        <taxon>Bacillati</taxon>
        <taxon>Bacillota</taxon>
        <taxon>Bacilli</taxon>
        <taxon>Bacillales</taxon>
        <taxon>Bacillaceae</taxon>
    </lineage>
</organism>
<dbReference type="Proteomes" id="UP000248214">
    <property type="component" value="Unassembled WGS sequence"/>
</dbReference>
<comment type="caution">
    <text evidence="2">The sequence shown here is derived from an EMBL/GenBank/DDBJ whole genome shotgun (WGS) entry which is preliminary data.</text>
</comment>
<dbReference type="PROSITE" id="PS51832">
    <property type="entry name" value="HD_GYP"/>
    <property type="match status" value="1"/>
</dbReference>
<name>A0A323TE24_9BACI</name>
<dbReference type="EMBL" id="PDOD01000003">
    <property type="protein sequence ID" value="PYZ92906.1"/>
    <property type="molecule type" value="Genomic_DNA"/>
</dbReference>
<evidence type="ECO:0000259" key="1">
    <source>
        <dbReference type="PROSITE" id="PS51832"/>
    </source>
</evidence>
<gene>
    <name evidence="2" type="ORF">CR194_14790</name>
</gene>
<dbReference type="PANTHER" id="PTHR43155:SF2">
    <property type="entry name" value="CYCLIC DI-GMP PHOSPHODIESTERASE PA4108"/>
    <property type="match status" value="1"/>
</dbReference>
<feature type="domain" description="HD-GYP" evidence="1">
    <location>
        <begin position="114"/>
        <end position="309"/>
    </location>
</feature>
<dbReference type="SUPFAM" id="SSF109604">
    <property type="entry name" value="HD-domain/PDEase-like"/>
    <property type="match status" value="1"/>
</dbReference>
<dbReference type="InterPro" id="IPR003607">
    <property type="entry name" value="HD/PDEase_dom"/>
</dbReference>
<accession>A0A323TE24</accession>
<dbReference type="Gene3D" id="1.10.3210.10">
    <property type="entry name" value="Hypothetical protein af1432"/>
    <property type="match status" value="1"/>
</dbReference>
<dbReference type="NCBIfam" id="TIGR00277">
    <property type="entry name" value="HDIG"/>
    <property type="match status" value="1"/>
</dbReference>
<evidence type="ECO:0000313" key="2">
    <source>
        <dbReference type="EMBL" id="PYZ92906.1"/>
    </source>
</evidence>
<dbReference type="InterPro" id="IPR006675">
    <property type="entry name" value="HDIG_dom"/>
</dbReference>
<protein>
    <recommendedName>
        <fullName evidence="1">HD-GYP domain-containing protein</fullName>
    </recommendedName>
</protein>
<dbReference type="InterPro" id="IPR037522">
    <property type="entry name" value="HD_GYP_dom"/>
</dbReference>
<evidence type="ECO:0000313" key="3">
    <source>
        <dbReference type="Proteomes" id="UP000248214"/>
    </source>
</evidence>
<reference evidence="2 3" key="1">
    <citation type="submission" date="2017-10" db="EMBL/GenBank/DDBJ databases">
        <title>Bacillus sp. nov., a halophilic bacterium isolated from a Keqin Lake.</title>
        <authorList>
            <person name="Wang H."/>
        </authorList>
    </citation>
    <scope>NUCLEOTIDE SEQUENCE [LARGE SCALE GENOMIC DNA]</scope>
    <source>
        <strain evidence="2 3">KQ-12</strain>
    </source>
</reference>
<dbReference type="SMART" id="SM00471">
    <property type="entry name" value="HDc"/>
    <property type="match status" value="1"/>
</dbReference>
<dbReference type="OrthoDB" id="9759601at2"/>